<feature type="signal peptide" evidence="2">
    <location>
        <begin position="1"/>
        <end position="17"/>
    </location>
</feature>
<organism evidence="3 4">
    <name type="scientific">Entamoeba histolytica HM-3:IMSS</name>
    <dbReference type="NCBI Taxonomy" id="885315"/>
    <lineage>
        <taxon>Eukaryota</taxon>
        <taxon>Amoebozoa</taxon>
        <taxon>Evosea</taxon>
        <taxon>Archamoebae</taxon>
        <taxon>Mastigamoebida</taxon>
        <taxon>Entamoebidae</taxon>
        <taxon>Entamoeba</taxon>
    </lineage>
</organism>
<protein>
    <recommendedName>
        <fullName evidence="5">Peptidase M23</fullName>
    </recommendedName>
</protein>
<keyword evidence="2" id="KW-0732">Signal</keyword>
<evidence type="ECO:0000313" key="3">
    <source>
        <dbReference type="EMBL" id="EMS13006.1"/>
    </source>
</evidence>
<keyword evidence="1" id="KW-0175">Coiled coil</keyword>
<accession>M7W520</accession>
<evidence type="ECO:0000256" key="1">
    <source>
        <dbReference type="SAM" id="Coils"/>
    </source>
</evidence>
<dbReference type="Proteomes" id="UP000030780">
    <property type="component" value="Unassembled WGS sequence"/>
</dbReference>
<name>M7W520_ENTHI</name>
<dbReference type="AlphaFoldDB" id="M7W520"/>
<dbReference type="OrthoDB" id="28867at2759"/>
<evidence type="ECO:0000256" key="2">
    <source>
        <dbReference type="SAM" id="SignalP"/>
    </source>
</evidence>
<feature type="non-terminal residue" evidence="3">
    <location>
        <position position="1"/>
    </location>
</feature>
<gene>
    <name evidence="3" type="ORF">KM1_210330</name>
</gene>
<proteinExistence type="predicted"/>
<feature type="coiled-coil region" evidence="1">
    <location>
        <begin position="50"/>
        <end position="100"/>
    </location>
</feature>
<evidence type="ECO:0008006" key="5">
    <source>
        <dbReference type="Google" id="ProtNLM"/>
    </source>
</evidence>
<dbReference type="EMBL" id="KB638318">
    <property type="protein sequence ID" value="EMS13006.1"/>
    <property type="molecule type" value="Genomic_DNA"/>
</dbReference>
<evidence type="ECO:0000313" key="4">
    <source>
        <dbReference type="Proteomes" id="UP000030780"/>
    </source>
</evidence>
<feature type="chain" id="PRO_5004086970" description="Peptidase M23" evidence="2">
    <location>
        <begin position="18"/>
        <end position="139"/>
    </location>
</feature>
<reference evidence="3 4" key="1">
    <citation type="submission" date="2013-01" db="EMBL/GenBank/DDBJ databases">
        <authorList>
            <person name="Inman J."/>
            <person name="Zafar N."/>
            <person name="Lorenzi H."/>
            <person name="Caler E."/>
        </authorList>
    </citation>
    <scope>NUCLEOTIDE SEQUENCE [LARGE SCALE GENOMIC DNA]</scope>
    <source>
        <strain evidence="3 4">HM-3:IMSS</strain>
    </source>
</reference>
<sequence length="139" mass="16228">KINIMLLILLFITFTFSVNIPRNPKSLYDLQAFEEKDDKMSEMYSLDRQVQILQIKVKEVELEILSLKDELKEQINASTKNAAQLRLNFLQKELALLKKGLHENAQDAIKFYGKMGGKIQTEYNGIYNYQKRIAELRSL</sequence>
<dbReference type="VEuPathDB" id="AmoebaDB:KM1_210330"/>